<gene>
    <name evidence="2" type="ORF">SmB9_18420</name>
</gene>
<evidence type="ECO:0000313" key="3">
    <source>
        <dbReference type="Proteomes" id="UP000275727"/>
    </source>
</evidence>
<dbReference type="KEGG" id="smic:SmB9_18420"/>
<organism evidence="2 3">
    <name type="scientific">Sphingosinicella microcystinivorans</name>
    <dbReference type="NCBI Taxonomy" id="335406"/>
    <lineage>
        <taxon>Bacteria</taxon>
        <taxon>Pseudomonadati</taxon>
        <taxon>Pseudomonadota</taxon>
        <taxon>Alphaproteobacteria</taxon>
        <taxon>Sphingomonadales</taxon>
        <taxon>Sphingosinicellaceae</taxon>
        <taxon>Sphingosinicella</taxon>
    </lineage>
</organism>
<protein>
    <submittedName>
        <fullName evidence="2">Uncharacterized protein</fullName>
    </submittedName>
</protein>
<dbReference type="EMBL" id="AP018711">
    <property type="protein sequence ID" value="BBE34184.1"/>
    <property type="molecule type" value="Genomic_DNA"/>
</dbReference>
<feature type="compositionally biased region" description="Polar residues" evidence="1">
    <location>
        <begin position="66"/>
        <end position="84"/>
    </location>
</feature>
<dbReference type="Proteomes" id="UP000275727">
    <property type="component" value="Chromosome"/>
</dbReference>
<feature type="region of interest" description="Disordered" evidence="1">
    <location>
        <begin position="39"/>
        <end position="133"/>
    </location>
</feature>
<evidence type="ECO:0000256" key="1">
    <source>
        <dbReference type="SAM" id="MobiDB-lite"/>
    </source>
</evidence>
<proteinExistence type="predicted"/>
<reference evidence="2 3" key="1">
    <citation type="submission" date="2018-06" db="EMBL/GenBank/DDBJ databases">
        <title>Complete Genome Sequence of the Microcystin-Degrading Bacterium Sphingosinicella microcystinivorans Strain B-9.</title>
        <authorList>
            <person name="Jin H."/>
            <person name="Nishizawa T."/>
            <person name="Guo Y."/>
            <person name="Nishizawa A."/>
            <person name="Park H."/>
            <person name="Kato H."/>
            <person name="Tsuji K."/>
            <person name="Harada K."/>
        </authorList>
    </citation>
    <scope>NUCLEOTIDE SEQUENCE [LARGE SCALE GENOMIC DNA]</scope>
    <source>
        <strain evidence="2 3">B9</strain>
    </source>
</reference>
<evidence type="ECO:0000313" key="2">
    <source>
        <dbReference type="EMBL" id="BBE34184.1"/>
    </source>
</evidence>
<name>A0AAD1G0Z6_SPHMI</name>
<feature type="compositionally biased region" description="Basic and acidic residues" evidence="1">
    <location>
        <begin position="87"/>
        <end position="125"/>
    </location>
</feature>
<sequence>MSHKDERRLQPRARQHPLKIVCAVIHILRKGARVTETEAGSIPRADRAPFGQPGLKRAPGEGLITATRSQDNNRTASANTTYVELSSARRTDERPGAGIGIKRDISAAVLRERGGTDQPACRKGESGTNRRSQ</sequence>
<accession>A0AAD1G0Z6</accession>
<dbReference type="AlphaFoldDB" id="A0AAD1G0Z6"/>